<dbReference type="STRING" id="1124188.SAMN05444377_10312"/>
<keyword evidence="2" id="KW-1133">Transmembrane helix</keyword>
<feature type="coiled-coil region" evidence="1">
    <location>
        <begin position="306"/>
        <end position="337"/>
    </location>
</feature>
<dbReference type="RefSeq" id="WP_073361700.1">
    <property type="nucleotide sequence ID" value="NZ_FQVQ01000003.1"/>
</dbReference>
<dbReference type="OrthoDB" id="9807384at2"/>
<dbReference type="AlphaFoldDB" id="A0A1M4Y847"/>
<dbReference type="EMBL" id="FQVQ01000003">
    <property type="protein sequence ID" value="SHF01941.1"/>
    <property type="molecule type" value="Genomic_DNA"/>
</dbReference>
<reference evidence="3 4" key="1">
    <citation type="submission" date="2016-11" db="EMBL/GenBank/DDBJ databases">
        <authorList>
            <person name="Jaros S."/>
            <person name="Januszkiewicz K."/>
            <person name="Wedrychowicz H."/>
        </authorList>
    </citation>
    <scope>NUCLEOTIDE SEQUENCE [LARGE SCALE GENOMIC DNA]</scope>
    <source>
        <strain evidence="3 4">DSM 25660</strain>
    </source>
</reference>
<name>A0A1M4Y847_9FLAO</name>
<evidence type="ECO:0000313" key="3">
    <source>
        <dbReference type="EMBL" id="SHF01941.1"/>
    </source>
</evidence>
<evidence type="ECO:0000256" key="1">
    <source>
        <dbReference type="SAM" id="Coils"/>
    </source>
</evidence>
<dbReference type="Proteomes" id="UP000184147">
    <property type="component" value="Unassembled WGS sequence"/>
</dbReference>
<keyword evidence="2" id="KW-0812">Transmembrane</keyword>
<keyword evidence="4" id="KW-1185">Reference proteome</keyword>
<evidence type="ECO:0000256" key="2">
    <source>
        <dbReference type="SAM" id="Phobius"/>
    </source>
</evidence>
<feature type="transmembrane region" description="Helical" evidence="2">
    <location>
        <begin position="147"/>
        <end position="166"/>
    </location>
</feature>
<protein>
    <recommendedName>
        <fullName evidence="5">Oxygen tolerance</fullName>
    </recommendedName>
</protein>
<evidence type="ECO:0000313" key="4">
    <source>
        <dbReference type="Proteomes" id="UP000184147"/>
    </source>
</evidence>
<accession>A0A1M4Y847</accession>
<gene>
    <name evidence="3" type="ORF">SAMN05444377_10312</name>
</gene>
<evidence type="ECO:0008006" key="5">
    <source>
        <dbReference type="Google" id="ProtNLM"/>
    </source>
</evidence>
<keyword evidence="2" id="KW-0472">Membrane</keyword>
<sequence length="557" mass="63180">MKKWIVGCLLTLGLLEPVCAQRVEASMDSVRKKIGSEFLLTLRTQVAPNTRVQFPKGQQFGPLEVLESYPIDTVKKSDRWEFVKKYGLTQFDSGQYILPKLAVRIAKKDVYTQPITVEVMPVQVDTLKQKMYDIKTIEAAPSPNNGLGWWIVLGIVGALVVVFILYRILKNRKTTTPTATPEPLVKPIEKATQKLMALDAAQWVSKGDVKHFYSELTEIVRTYLEEEIEIPAMERTTSELIAILELVSQNKNLRLSPETIATLEQVLRQADLVKFAKVRPDIQAIESDKNRIASTIITINKAIPEIEEVTDELEAWNAQQRELARQKQEAKARKQKQLRIAIASVATVGILIGGSIVYFGMDTIKDAILGNPTKEMYEGEWITSAYGDPNVELETPKVLTRVDSEKWAKNTYAVVKEMRTFTQGSLQEPLFVLVGTNYYKQEKNPYYNQETTQIDYDKVLEGITKSWENQGARNILYKNDGTFEIAEGVKGIRAYGTMTVESEEGEQHRRYYEILLFNQNGGLQQVAVSYCEDDPFGKKILERIQGSIKLQLFNFNG</sequence>
<feature type="transmembrane region" description="Helical" evidence="2">
    <location>
        <begin position="340"/>
        <end position="361"/>
    </location>
</feature>
<organism evidence="3 4">
    <name type="scientific">Flavobacterium fontis</name>
    <dbReference type="NCBI Taxonomy" id="1124188"/>
    <lineage>
        <taxon>Bacteria</taxon>
        <taxon>Pseudomonadati</taxon>
        <taxon>Bacteroidota</taxon>
        <taxon>Flavobacteriia</taxon>
        <taxon>Flavobacteriales</taxon>
        <taxon>Flavobacteriaceae</taxon>
        <taxon>Flavobacterium</taxon>
    </lineage>
</organism>
<proteinExistence type="predicted"/>
<keyword evidence="1" id="KW-0175">Coiled coil</keyword>